<evidence type="ECO:0000313" key="1">
    <source>
        <dbReference type="EMBL" id="KZT36959.1"/>
    </source>
</evidence>
<name>A0A166C137_9AGAM</name>
<protein>
    <submittedName>
        <fullName evidence="1">Uncharacterized protein</fullName>
    </submittedName>
</protein>
<proteinExistence type="predicted"/>
<reference evidence="1 2" key="1">
    <citation type="journal article" date="2016" name="Mol. Biol. Evol.">
        <title>Comparative Genomics of Early-Diverging Mushroom-Forming Fungi Provides Insights into the Origins of Lignocellulose Decay Capabilities.</title>
        <authorList>
            <person name="Nagy L.G."/>
            <person name="Riley R."/>
            <person name="Tritt A."/>
            <person name="Adam C."/>
            <person name="Daum C."/>
            <person name="Floudas D."/>
            <person name="Sun H."/>
            <person name="Yadav J.S."/>
            <person name="Pangilinan J."/>
            <person name="Larsson K.H."/>
            <person name="Matsuura K."/>
            <person name="Barry K."/>
            <person name="Labutti K."/>
            <person name="Kuo R."/>
            <person name="Ohm R.A."/>
            <person name="Bhattacharya S.S."/>
            <person name="Shirouzu T."/>
            <person name="Yoshinaga Y."/>
            <person name="Martin F.M."/>
            <person name="Grigoriev I.V."/>
            <person name="Hibbett D.S."/>
        </authorList>
    </citation>
    <scope>NUCLEOTIDE SEQUENCE [LARGE SCALE GENOMIC DNA]</scope>
    <source>
        <strain evidence="1 2">HHB10207 ss-3</strain>
    </source>
</reference>
<gene>
    <name evidence="1" type="ORF">SISSUDRAFT_1049184</name>
</gene>
<dbReference type="Proteomes" id="UP000076798">
    <property type="component" value="Unassembled WGS sequence"/>
</dbReference>
<accession>A0A166C137</accession>
<organism evidence="1 2">
    <name type="scientific">Sistotremastrum suecicum HHB10207 ss-3</name>
    <dbReference type="NCBI Taxonomy" id="1314776"/>
    <lineage>
        <taxon>Eukaryota</taxon>
        <taxon>Fungi</taxon>
        <taxon>Dikarya</taxon>
        <taxon>Basidiomycota</taxon>
        <taxon>Agaricomycotina</taxon>
        <taxon>Agaricomycetes</taxon>
        <taxon>Sistotremastrales</taxon>
        <taxon>Sistotremastraceae</taxon>
        <taxon>Sistotremastrum</taxon>
    </lineage>
</organism>
<sequence>MDDPRSGPDGDCSTALAPIFSYILFIQGLISNKDGLKVQNKSGTAAQHNAITRPDARRLSFLVQIAPGAIDMRSVRPMADGASSW</sequence>
<keyword evidence="2" id="KW-1185">Reference proteome</keyword>
<dbReference type="AlphaFoldDB" id="A0A166C137"/>
<evidence type="ECO:0000313" key="2">
    <source>
        <dbReference type="Proteomes" id="UP000076798"/>
    </source>
</evidence>
<dbReference type="EMBL" id="KV428095">
    <property type="protein sequence ID" value="KZT36959.1"/>
    <property type="molecule type" value="Genomic_DNA"/>
</dbReference>